<sequence>MSSDEQDTGRARDGARSTTRRDADQERRAAERARRIRERRAAQRAGRPAAGDTGDGGTGPADPDRDPDRDPDGDPAGHTDGPAGGDTGTADGGGAGERRTGERGSRGGAAAAVRERTAAQRSRTHDPRYRRRRAVALLATLAVVALGVSAAGWWALARYGPTVTAVQVEGTRQIPVRDVEDAAGDQSGLSLAAVDTDGVAARVSAIPGVAAVDVGRSWPSTLTVSVTERVPAALLDTPDGPQLVDVTGFAYRDAPPDLRLPRLQLPRVAPDDPATLAAVGVLSALPVPVRDQVQTLSLGDGGTTFELALTENRRVLWGPWSDTADTAARARVLGPLLQREGAVYDVSSPSLVTVRHR</sequence>
<evidence type="ECO:0000256" key="3">
    <source>
        <dbReference type="ARBA" id="ARBA00022618"/>
    </source>
</evidence>
<evidence type="ECO:0000313" key="11">
    <source>
        <dbReference type="EMBL" id="MEJ8277768.1"/>
    </source>
</evidence>
<name>A0ABU8T1D8_9PSEU</name>
<dbReference type="InterPro" id="IPR050487">
    <property type="entry name" value="FtsQ_DivIB"/>
</dbReference>
<dbReference type="InterPro" id="IPR034746">
    <property type="entry name" value="POTRA"/>
</dbReference>
<dbReference type="EMBL" id="JBBJUP010000002">
    <property type="protein sequence ID" value="MEJ8277768.1"/>
    <property type="molecule type" value="Genomic_DNA"/>
</dbReference>
<evidence type="ECO:0000256" key="9">
    <source>
        <dbReference type="SAM" id="Phobius"/>
    </source>
</evidence>
<accession>A0ABU8T1D8</accession>
<comment type="caution">
    <text evidence="11">The sequence shown here is derived from an EMBL/GenBank/DDBJ whole genome shotgun (WGS) entry which is preliminary data.</text>
</comment>
<evidence type="ECO:0000256" key="6">
    <source>
        <dbReference type="ARBA" id="ARBA00023136"/>
    </source>
</evidence>
<feature type="domain" description="POTRA" evidence="10">
    <location>
        <begin position="161"/>
        <end position="229"/>
    </location>
</feature>
<proteinExistence type="predicted"/>
<keyword evidence="3" id="KW-0132">Cell division</keyword>
<evidence type="ECO:0000256" key="7">
    <source>
        <dbReference type="ARBA" id="ARBA00023306"/>
    </source>
</evidence>
<keyword evidence="4 9" id="KW-0812">Transmembrane</keyword>
<evidence type="ECO:0000256" key="1">
    <source>
        <dbReference type="ARBA" id="ARBA00004370"/>
    </source>
</evidence>
<reference evidence="11 12" key="1">
    <citation type="submission" date="2024-03" db="EMBL/GenBank/DDBJ databases">
        <title>Draft genome sequence of Pseudonocardia sp. DW16-2.</title>
        <authorList>
            <person name="Duangmal K."/>
        </authorList>
    </citation>
    <scope>NUCLEOTIDE SEQUENCE [LARGE SCALE GENOMIC DNA]</scope>
    <source>
        <strain evidence="11 12">DW16-2</strain>
    </source>
</reference>
<feature type="compositionally biased region" description="Basic and acidic residues" evidence="8">
    <location>
        <begin position="96"/>
        <end position="105"/>
    </location>
</feature>
<dbReference type="PROSITE" id="PS51779">
    <property type="entry name" value="POTRA"/>
    <property type="match status" value="1"/>
</dbReference>
<feature type="compositionally biased region" description="Low complexity" evidence="8">
    <location>
        <begin position="43"/>
        <end position="52"/>
    </location>
</feature>
<feature type="transmembrane region" description="Helical" evidence="9">
    <location>
        <begin position="134"/>
        <end position="156"/>
    </location>
</feature>
<feature type="region of interest" description="Disordered" evidence="8">
    <location>
        <begin position="1"/>
        <end position="127"/>
    </location>
</feature>
<dbReference type="Pfam" id="PF08478">
    <property type="entry name" value="POTRA_1"/>
    <property type="match status" value="1"/>
</dbReference>
<comment type="subcellular location">
    <subcellularLocation>
        <location evidence="1">Membrane</location>
    </subcellularLocation>
</comment>
<evidence type="ECO:0000259" key="10">
    <source>
        <dbReference type="PROSITE" id="PS51779"/>
    </source>
</evidence>
<evidence type="ECO:0000256" key="4">
    <source>
        <dbReference type="ARBA" id="ARBA00022692"/>
    </source>
</evidence>
<dbReference type="InterPro" id="IPR013685">
    <property type="entry name" value="POTRA_FtsQ_type"/>
</dbReference>
<dbReference type="Proteomes" id="UP001364211">
    <property type="component" value="Unassembled WGS sequence"/>
</dbReference>
<evidence type="ECO:0000256" key="2">
    <source>
        <dbReference type="ARBA" id="ARBA00022475"/>
    </source>
</evidence>
<dbReference type="Gene3D" id="3.10.20.310">
    <property type="entry name" value="membrane protein fhac"/>
    <property type="match status" value="1"/>
</dbReference>
<dbReference type="PANTHER" id="PTHR37820">
    <property type="entry name" value="CELL DIVISION PROTEIN DIVIB"/>
    <property type="match status" value="1"/>
</dbReference>
<keyword evidence="12" id="KW-1185">Reference proteome</keyword>
<gene>
    <name evidence="11" type="ORF">WJX68_02395</name>
</gene>
<evidence type="ECO:0000256" key="5">
    <source>
        <dbReference type="ARBA" id="ARBA00022989"/>
    </source>
</evidence>
<feature type="compositionally biased region" description="Basic and acidic residues" evidence="8">
    <location>
        <begin position="113"/>
        <end position="127"/>
    </location>
</feature>
<feature type="compositionally biased region" description="Gly residues" evidence="8">
    <location>
        <begin position="82"/>
        <end position="95"/>
    </location>
</feature>
<evidence type="ECO:0000313" key="12">
    <source>
        <dbReference type="Proteomes" id="UP001364211"/>
    </source>
</evidence>
<organism evidence="11 12">
    <name type="scientific">Pseudonocardia spirodelae</name>
    <dbReference type="NCBI Taxonomy" id="3133431"/>
    <lineage>
        <taxon>Bacteria</taxon>
        <taxon>Bacillati</taxon>
        <taxon>Actinomycetota</taxon>
        <taxon>Actinomycetes</taxon>
        <taxon>Pseudonocardiales</taxon>
        <taxon>Pseudonocardiaceae</taxon>
        <taxon>Pseudonocardia</taxon>
    </lineage>
</organism>
<evidence type="ECO:0000256" key="8">
    <source>
        <dbReference type="SAM" id="MobiDB-lite"/>
    </source>
</evidence>
<dbReference type="RefSeq" id="WP_340285896.1">
    <property type="nucleotide sequence ID" value="NZ_JBBJUP010000002.1"/>
</dbReference>
<keyword evidence="5 9" id="KW-1133">Transmembrane helix</keyword>
<feature type="compositionally biased region" description="Basic and acidic residues" evidence="8">
    <location>
        <begin position="7"/>
        <end position="33"/>
    </location>
</feature>
<keyword evidence="7" id="KW-0131">Cell cycle</keyword>
<keyword evidence="6 9" id="KW-0472">Membrane</keyword>
<feature type="compositionally biased region" description="Basic and acidic residues" evidence="8">
    <location>
        <begin position="62"/>
        <end position="77"/>
    </location>
</feature>
<keyword evidence="2" id="KW-1003">Cell membrane</keyword>
<protein>
    <submittedName>
        <fullName evidence="11">FtsQ-type POTRA domain-containing protein</fullName>
    </submittedName>
</protein>
<dbReference type="PANTHER" id="PTHR37820:SF1">
    <property type="entry name" value="CELL DIVISION PROTEIN FTSQ"/>
    <property type="match status" value="1"/>
</dbReference>